<reference evidence="1" key="1">
    <citation type="journal article" date="2020" name="Stud. Mycol.">
        <title>101 Dothideomycetes genomes: a test case for predicting lifestyles and emergence of pathogens.</title>
        <authorList>
            <person name="Haridas S."/>
            <person name="Albert R."/>
            <person name="Binder M."/>
            <person name="Bloem J."/>
            <person name="Labutti K."/>
            <person name="Salamov A."/>
            <person name="Andreopoulos B."/>
            <person name="Baker S."/>
            <person name="Barry K."/>
            <person name="Bills G."/>
            <person name="Bluhm B."/>
            <person name="Cannon C."/>
            <person name="Castanera R."/>
            <person name="Culley D."/>
            <person name="Daum C."/>
            <person name="Ezra D."/>
            <person name="Gonzalez J."/>
            <person name="Henrissat B."/>
            <person name="Kuo A."/>
            <person name="Liang C."/>
            <person name="Lipzen A."/>
            <person name="Lutzoni F."/>
            <person name="Magnuson J."/>
            <person name="Mondo S."/>
            <person name="Nolan M."/>
            <person name="Ohm R."/>
            <person name="Pangilinan J."/>
            <person name="Park H.-J."/>
            <person name="Ramirez L."/>
            <person name="Alfaro M."/>
            <person name="Sun H."/>
            <person name="Tritt A."/>
            <person name="Yoshinaga Y."/>
            <person name="Zwiers L.-H."/>
            <person name="Turgeon B."/>
            <person name="Goodwin S."/>
            <person name="Spatafora J."/>
            <person name="Crous P."/>
            <person name="Grigoriev I."/>
        </authorList>
    </citation>
    <scope>NUCLEOTIDE SEQUENCE</scope>
    <source>
        <strain evidence="1">CBS 262.69</strain>
    </source>
</reference>
<name>A0A6G1I254_9PEZI</name>
<dbReference type="Proteomes" id="UP000799640">
    <property type="component" value="Unassembled WGS sequence"/>
</dbReference>
<gene>
    <name evidence="1" type="ORF">EJ06DRAFT_520225</name>
</gene>
<dbReference type="AlphaFoldDB" id="A0A6G1I254"/>
<protein>
    <submittedName>
        <fullName evidence="1">Uncharacterized protein</fullName>
    </submittedName>
</protein>
<proteinExistence type="predicted"/>
<keyword evidence="2" id="KW-1185">Reference proteome</keyword>
<accession>A0A6G1I254</accession>
<sequence>MRKVPYSSWETVVKNPLRDVPKSWERVVRWTRLGTIKSWSSYPQELPPRVERPFSKSFEEYKTEFMSYFAWGDAWEMAQYMKYCAQRDARPAAEIIFLGQGQKLQRPRARHCDALMIMERTGCTSVVSLGAFKDA</sequence>
<evidence type="ECO:0000313" key="1">
    <source>
        <dbReference type="EMBL" id="KAF2402147.1"/>
    </source>
</evidence>
<dbReference type="EMBL" id="ML996691">
    <property type="protein sequence ID" value="KAF2402147.1"/>
    <property type="molecule type" value="Genomic_DNA"/>
</dbReference>
<evidence type="ECO:0000313" key="2">
    <source>
        <dbReference type="Proteomes" id="UP000799640"/>
    </source>
</evidence>
<organism evidence="1 2">
    <name type="scientific">Trichodelitschia bisporula</name>
    <dbReference type="NCBI Taxonomy" id="703511"/>
    <lineage>
        <taxon>Eukaryota</taxon>
        <taxon>Fungi</taxon>
        <taxon>Dikarya</taxon>
        <taxon>Ascomycota</taxon>
        <taxon>Pezizomycotina</taxon>
        <taxon>Dothideomycetes</taxon>
        <taxon>Dothideomycetes incertae sedis</taxon>
        <taxon>Phaeotrichales</taxon>
        <taxon>Phaeotrichaceae</taxon>
        <taxon>Trichodelitschia</taxon>
    </lineage>
</organism>